<dbReference type="InterPro" id="IPR032618">
    <property type="entry name" value="DUF4884"/>
</dbReference>
<dbReference type="PATRIC" id="fig|693979.3.peg.759"/>
<keyword evidence="3" id="KW-1185">Reference proteome</keyword>
<proteinExistence type="predicted"/>
<sequence length="99" mass="11518">MKKLIRILILLSVLLPVLSSCFAERSVTVRQAQNNKDYTVHYLFEHNGCKVYRFYDTWSSSYVYFTTQGDVTSIRDDSTHQRTATYSVLNDTIKVKKAE</sequence>
<name>E6SNE2_BACT6</name>
<dbReference type="STRING" id="693979.Bache_0712"/>
<evidence type="ECO:0008006" key="4">
    <source>
        <dbReference type="Google" id="ProtNLM"/>
    </source>
</evidence>
<evidence type="ECO:0000256" key="1">
    <source>
        <dbReference type="SAM" id="SignalP"/>
    </source>
</evidence>
<protein>
    <recommendedName>
        <fullName evidence="4">DUF4884 domain-containing protein</fullName>
    </recommendedName>
</protein>
<evidence type="ECO:0000313" key="3">
    <source>
        <dbReference type="Proteomes" id="UP000008630"/>
    </source>
</evidence>
<dbReference type="HOGENOM" id="CLU_180019_0_0_10"/>
<dbReference type="OrthoDB" id="680575at2"/>
<dbReference type="eggNOG" id="ENOG50335H7">
    <property type="taxonomic scope" value="Bacteria"/>
</dbReference>
<feature type="signal peptide" evidence="1">
    <location>
        <begin position="1"/>
        <end position="23"/>
    </location>
</feature>
<reference key="1">
    <citation type="submission" date="2010-11" db="EMBL/GenBank/DDBJ databases">
        <title>The complete genome of Bacteroides helcogenes P 36-108.</title>
        <authorList>
            <consortium name="US DOE Joint Genome Institute (JGI-PGF)"/>
            <person name="Lucas S."/>
            <person name="Copeland A."/>
            <person name="Lapidus A."/>
            <person name="Bruce D."/>
            <person name="Goodwin L."/>
            <person name="Pitluck S."/>
            <person name="Kyrpides N."/>
            <person name="Mavromatis K."/>
            <person name="Ivanova N."/>
            <person name="Zeytun A."/>
            <person name="Brettin T."/>
            <person name="Detter J.C."/>
            <person name="Tapia R."/>
            <person name="Han C."/>
            <person name="Land M."/>
            <person name="Hauser L."/>
            <person name="Markowitz V."/>
            <person name="Cheng J.-F."/>
            <person name="Hugenholtz P."/>
            <person name="Woyke T."/>
            <person name="Wu D."/>
            <person name="Gronow S."/>
            <person name="Wellnitz S."/>
            <person name="Brambilla E."/>
            <person name="Klenk H.-P."/>
            <person name="Eisen J.A."/>
        </authorList>
    </citation>
    <scope>NUCLEOTIDE SEQUENCE</scope>
    <source>
        <strain>P 36-108</strain>
    </source>
</reference>
<dbReference type="Proteomes" id="UP000008630">
    <property type="component" value="Chromosome"/>
</dbReference>
<dbReference type="PROSITE" id="PS51257">
    <property type="entry name" value="PROKAR_LIPOPROTEIN"/>
    <property type="match status" value="1"/>
</dbReference>
<reference evidence="2 3" key="2">
    <citation type="journal article" date="2011" name="Stand. Genomic Sci.">
        <title>Complete genome sequence of Bacteroides helcogenes type strain (P 36-108).</title>
        <authorList>
            <person name="Pati A."/>
            <person name="Gronow S."/>
            <person name="Zeytun A."/>
            <person name="Lapidus A."/>
            <person name="Nolan M."/>
            <person name="Hammon N."/>
            <person name="Deshpande S."/>
            <person name="Cheng J.F."/>
            <person name="Tapia R."/>
            <person name="Han C."/>
            <person name="Goodwin L."/>
            <person name="Pitluck S."/>
            <person name="Liolios K."/>
            <person name="Pagani I."/>
            <person name="Ivanova N."/>
            <person name="Mavromatis K."/>
            <person name="Chen A."/>
            <person name="Palaniappan K."/>
            <person name="Land M."/>
            <person name="Hauser L."/>
            <person name="Chang Y.J."/>
            <person name="Jeffries C.D."/>
            <person name="Detter J.C."/>
            <person name="Brambilla E."/>
            <person name="Rohde M."/>
            <person name="Goker M."/>
            <person name="Woyke T."/>
            <person name="Bristow J."/>
            <person name="Eisen J.A."/>
            <person name="Markowitz V."/>
            <person name="Hugenholtz P."/>
            <person name="Kyrpides N.C."/>
            <person name="Klenk H.P."/>
            <person name="Lucas S."/>
        </authorList>
    </citation>
    <scope>NUCLEOTIDE SEQUENCE [LARGE SCALE GENOMIC DNA]</scope>
    <source>
        <strain evidence="3">ATCC 35417 / DSM 20613 / JCM 6297 / CCUG 15421 / P 36-108</strain>
    </source>
</reference>
<dbReference type="Pfam" id="PF16225">
    <property type="entry name" value="DUF4884"/>
    <property type="match status" value="1"/>
</dbReference>
<evidence type="ECO:0000313" key="2">
    <source>
        <dbReference type="EMBL" id="ADV42735.1"/>
    </source>
</evidence>
<feature type="chain" id="PRO_5003209164" description="DUF4884 domain-containing protein" evidence="1">
    <location>
        <begin position="24"/>
        <end position="99"/>
    </location>
</feature>
<keyword evidence="1" id="KW-0732">Signal</keyword>
<dbReference type="RefSeq" id="WP_013546350.1">
    <property type="nucleotide sequence ID" value="NC_014933.1"/>
</dbReference>
<gene>
    <name evidence="2" type="ordered locus">Bache_0712</name>
</gene>
<accession>E6SNE2</accession>
<dbReference type="AlphaFoldDB" id="E6SNE2"/>
<organism evidence="2 3">
    <name type="scientific">Bacteroides helcogenes (strain ATCC 35417 / DSM 20613 / JCM 6297 / CCUG 15421 / P 36-108)</name>
    <dbReference type="NCBI Taxonomy" id="693979"/>
    <lineage>
        <taxon>Bacteria</taxon>
        <taxon>Pseudomonadati</taxon>
        <taxon>Bacteroidota</taxon>
        <taxon>Bacteroidia</taxon>
        <taxon>Bacteroidales</taxon>
        <taxon>Bacteroidaceae</taxon>
        <taxon>Bacteroides</taxon>
    </lineage>
</organism>
<dbReference type="KEGG" id="bhl:Bache_0712"/>
<dbReference type="EMBL" id="CP002352">
    <property type="protein sequence ID" value="ADV42735.1"/>
    <property type="molecule type" value="Genomic_DNA"/>
</dbReference>